<evidence type="ECO:0000256" key="3">
    <source>
        <dbReference type="ARBA" id="ARBA00022603"/>
    </source>
</evidence>
<evidence type="ECO:0000313" key="7">
    <source>
        <dbReference type="EMBL" id="QKE92458.1"/>
    </source>
</evidence>
<keyword evidence="4 7" id="KW-0808">Transferase</keyword>
<dbReference type="InterPro" id="IPR035996">
    <property type="entry name" value="4pyrrol_Methylase_sf"/>
</dbReference>
<dbReference type="UniPathway" id="UPA00148"/>
<dbReference type="InterPro" id="IPR006365">
    <property type="entry name" value="Cbl_synth_CobL"/>
</dbReference>
<evidence type="ECO:0000256" key="2">
    <source>
        <dbReference type="ARBA" id="ARBA00022573"/>
    </source>
</evidence>
<dbReference type="SUPFAM" id="SSF53335">
    <property type="entry name" value="S-adenosyl-L-methionine-dependent methyltransferases"/>
    <property type="match status" value="1"/>
</dbReference>
<reference evidence="7 8" key="1">
    <citation type="journal article" date="2014" name="World J. Microbiol. Biotechnol.">
        <title>Biodiversity and physiological characteristics of Antarctic and Arctic lichens-associated bacteria.</title>
        <authorList>
            <person name="Lee Y.M."/>
            <person name="Kim E.H."/>
            <person name="Lee H.K."/>
            <person name="Hong S.G."/>
        </authorList>
    </citation>
    <scope>NUCLEOTIDE SEQUENCE [LARGE SCALE GENOMIC DNA]</scope>
    <source>
        <strain evidence="7 8">PAMC 26569</strain>
    </source>
</reference>
<dbReference type="InterPro" id="IPR029063">
    <property type="entry name" value="SAM-dependent_MTases_sf"/>
</dbReference>
<dbReference type="NCBIfam" id="TIGR02467">
    <property type="entry name" value="CbiE"/>
    <property type="match status" value="1"/>
</dbReference>
<dbReference type="PANTHER" id="PTHR43182:SF1">
    <property type="entry name" value="COBALT-PRECORRIN-7 C(5)-METHYLTRANSFERASE"/>
    <property type="match status" value="1"/>
</dbReference>
<dbReference type="GO" id="GO:0008276">
    <property type="term" value="F:protein methyltransferase activity"/>
    <property type="evidence" value="ECO:0007669"/>
    <property type="project" value="InterPro"/>
</dbReference>
<dbReference type="InterPro" id="IPR014008">
    <property type="entry name" value="Cbl_synth_MTase_CbiT"/>
</dbReference>
<dbReference type="EMBL" id="CP053708">
    <property type="protein sequence ID" value="QKE92458.1"/>
    <property type="molecule type" value="Genomic_DNA"/>
</dbReference>
<evidence type="ECO:0000259" key="6">
    <source>
        <dbReference type="Pfam" id="PF00590"/>
    </source>
</evidence>
<keyword evidence="5" id="KW-0949">S-adenosyl-L-methionine</keyword>
<feature type="domain" description="Tetrapyrrole methylase" evidence="6">
    <location>
        <begin position="8"/>
        <end position="193"/>
    </location>
</feature>
<keyword evidence="3 7" id="KW-0489">Methyltransferase</keyword>
<dbReference type="Gene3D" id="3.30.950.10">
    <property type="entry name" value="Methyltransferase, Cobalt-precorrin-4 Transmethylase, Domain 2"/>
    <property type="match status" value="1"/>
</dbReference>
<name>A0A6M8HVS2_9PROT</name>
<proteinExistence type="predicted"/>
<keyword evidence="2" id="KW-0169">Cobalamin biosynthesis</keyword>
<protein>
    <submittedName>
        <fullName evidence="7">Precorrin-6y C5,15-methyltransferase (Decarboxylating) subunit CbiE</fullName>
    </submittedName>
</protein>
<dbReference type="CDD" id="cd02440">
    <property type="entry name" value="AdoMet_MTases"/>
    <property type="match status" value="1"/>
</dbReference>
<evidence type="ECO:0000256" key="5">
    <source>
        <dbReference type="ARBA" id="ARBA00022691"/>
    </source>
</evidence>
<dbReference type="Pfam" id="PF01135">
    <property type="entry name" value="PCMT"/>
    <property type="match status" value="1"/>
</dbReference>
<dbReference type="CDD" id="cd11644">
    <property type="entry name" value="Precorrin-6Y-MT"/>
    <property type="match status" value="1"/>
</dbReference>
<dbReference type="GO" id="GO:0032259">
    <property type="term" value="P:methylation"/>
    <property type="evidence" value="ECO:0007669"/>
    <property type="project" value="UniProtKB-KW"/>
</dbReference>
<evidence type="ECO:0000256" key="1">
    <source>
        <dbReference type="ARBA" id="ARBA00004953"/>
    </source>
</evidence>
<evidence type="ECO:0000313" key="8">
    <source>
        <dbReference type="Proteomes" id="UP000500767"/>
    </source>
</evidence>
<dbReference type="InterPro" id="IPR050714">
    <property type="entry name" value="Cobalamin_biosynth_MTase"/>
</dbReference>
<comment type="pathway">
    <text evidence="1">Cofactor biosynthesis; adenosylcobalamin biosynthesis.</text>
</comment>
<dbReference type="PANTHER" id="PTHR43182">
    <property type="entry name" value="COBALT-PRECORRIN-6B C(15)-METHYLTRANSFERASE (DECARBOXYLATING)"/>
    <property type="match status" value="1"/>
</dbReference>
<accession>A0A6M8HVS2</accession>
<dbReference type="InterPro" id="IPR014777">
    <property type="entry name" value="4pyrrole_Mease_sub1"/>
</dbReference>
<organism evidence="7 8">
    <name type="scientific">Lichenicola cladoniae</name>
    <dbReference type="NCBI Taxonomy" id="1484109"/>
    <lineage>
        <taxon>Bacteria</taxon>
        <taxon>Pseudomonadati</taxon>
        <taxon>Pseudomonadota</taxon>
        <taxon>Alphaproteobacteria</taxon>
        <taxon>Acetobacterales</taxon>
        <taxon>Acetobacteraceae</taxon>
        <taxon>Lichenicola</taxon>
    </lineage>
</organism>
<sequence length="405" mass="42111">MPAPGPWLAVVGIGEDGVEALPPAARTLIFNAALVVGGRRHLALAASLTRGETMPWPSPIADGLPAILARRGDPVVVLASGDPFCFGIATMLAGAVPPGELLCLPAPGAVSLACARLAWSMQDSRLLSICGRPIETLLPALQPGARLLVLSADETSPQAVASLLVRHGFGGSVVHVLEALGGPNERMRRFQASDALPDGIDRLNLIGIEIVGDPDARVIPLGTGLPDAFFGNDGQLTKCEIRAATLSALSPRQGETLWDIGAGSGSISIEWMLLHPSNRAFAIERRPDRADRVMRNAVSLGVPGLVVIDGTAPEGLADLPRPDAVFIGGGASGPGVLDAAWSALRRGGRLVINAVTIETEAVLFAAHARYGGTLTRISVERLDRVGGMHGFRPAMTVTQYAATKP</sequence>
<dbReference type="Gene3D" id="3.40.1010.10">
    <property type="entry name" value="Cobalt-precorrin-4 Transmethylase, Domain 1"/>
    <property type="match status" value="1"/>
</dbReference>
<dbReference type="InterPro" id="IPR012818">
    <property type="entry name" value="CbiE"/>
</dbReference>
<dbReference type="GO" id="GO:0009236">
    <property type="term" value="P:cobalamin biosynthetic process"/>
    <property type="evidence" value="ECO:0007669"/>
    <property type="project" value="UniProtKB-UniPathway"/>
</dbReference>
<dbReference type="InterPro" id="IPR000878">
    <property type="entry name" value="4pyrrol_Mease"/>
</dbReference>
<keyword evidence="8" id="KW-1185">Reference proteome</keyword>
<dbReference type="NCBIfam" id="TIGR02469">
    <property type="entry name" value="CbiT"/>
    <property type="match status" value="1"/>
</dbReference>
<dbReference type="Proteomes" id="UP000500767">
    <property type="component" value="Chromosome"/>
</dbReference>
<dbReference type="Pfam" id="PF00590">
    <property type="entry name" value="TP_methylase"/>
    <property type="match status" value="1"/>
</dbReference>
<dbReference type="PIRSF" id="PIRSF036428">
    <property type="entry name" value="CobL"/>
    <property type="match status" value="1"/>
</dbReference>
<dbReference type="SUPFAM" id="SSF53790">
    <property type="entry name" value="Tetrapyrrole methylase"/>
    <property type="match status" value="1"/>
</dbReference>
<evidence type="ECO:0000256" key="4">
    <source>
        <dbReference type="ARBA" id="ARBA00022679"/>
    </source>
</evidence>
<dbReference type="InterPro" id="IPR014776">
    <property type="entry name" value="4pyrrole_Mease_sub2"/>
</dbReference>
<gene>
    <name evidence="7" type="primary">cbiE</name>
    <name evidence="7" type="ORF">HN018_05910</name>
</gene>
<dbReference type="KEGG" id="lck:HN018_05910"/>
<dbReference type="Gene3D" id="3.40.50.150">
    <property type="entry name" value="Vaccinia Virus protein VP39"/>
    <property type="match status" value="1"/>
</dbReference>
<dbReference type="AlphaFoldDB" id="A0A6M8HVS2"/>